<dbReference type="InterPro" id="IPR046342">
    <property type="entry name" value="CBS_dom_sf"/>
</dbReference>
<dbReference type="Proteomes" id="UP000293296">
    <property type="component" value="Chromosome"/>
</dbReference>
<accession>A0A4P6HHV2</accession>
<dbReference type="PANTHER" id="PTHR43080">
    <property type="entry name" value="CBS DOMAIN-CONTAINING PROTEIN CBSX3, MITOCHONDRIAL"/>
    <property type="match status" value="1"/>
</dbReference>
<reference evidence="4 5" key="1">
    <citation type="submission" date="2018-02" db="EMBL/GenBank/DDBJ databases">
        <title>Genome sequence of Desulfovibrio carbinolicus DSM 3852.</title>
        <authorList>
            <person name="Wilbanks E."/>
            <person name="Skennerton C.T."/>
            <person name="Orphan V.J."/>
        </authorList>
    </citation>
    <scope>NUCLEOTIDE SEQUENCE [LARGE SCALE GENOMIC DNA]</scope>
    <source>
        <strain evidence="4 5">DSM 3852</strain>
    </source>
</reference>
<keyword evidence="5" id="KW-1185">Reference proteome</keyword>
<dbReference type="PROSITE" id="PS51371">
    <property type="entry name" value="CBS"/>
    <property type="match status" value="2"/>
</dbReference>
<dbReference type="CDD" id="cd04584">
    <property type="entry name" value="CBS_pair_AcuB_like"/>
    <property type="match status" value="1"/>
</dbReference>
<keyword evidence="1 2" id="KW-0129">CBS domain</keyword>
<dbReference type="RefSeq" id="WP_129348992.1">
    <property type="nucleotide sequence ID" value="NZ_CP026538.1"/>
</dbReference>
<dbReference type="InterPro" id="IPR000644">
    <property type="entry name" value="CBS_dom"/>
</dbReference>
<evidence type="ECO:0000259" key="3">
    <source>
        <dbReference type="PROSITE" id="PS51371"/>
    </source>
</evidence>
<dbReference type="SMART" id="SM00116">
    <property type="entry name" value="CBS"/>
    <property type="match status" value="2"/>
</dbReference>
<protein>
    <recommendedName>
        <fullName evidence="3">CBS domain-containing protein</fullName>
    </recommendedName>
</protein>
<dbReference type="OrthoDB" id="9802114at2"/>
<evidence type="ECO:0000313" key="4">
    <source>
        <dbReference type="EMBL" id="QAZ66066.1"/>
    </source>
</evidence>
<dbReference type="EMBL" id="CP026538">
    <property type="protein sequence ID" value="QAZ66066.1"/>
    <property type="molecule type" value="Genomic_DNA"/>
</dbReference>
<evidence type="ECO:0000313" key="5">
    <source>
        <dbReference type="Proteomes" id="UP000293296"/>
    </source>
</evidence>
<dbReference type="SUPFAM" id="SSF54631">
    <property type="entry name" value="CBS-domain pair"/>
    <property type="match status" value="1"/>
</dbReference>
<dbReference type="Gene3D" id="3.10.580.10">
    <property type="entry name" value="CBS-domain"/>
    <property type="match status" value="1"/>
</dbReference>
<proteinExistence type="predicted"/>
<feature type="domain" description="CBS" evidence="3">
    <location>
        <begin position="7"/>
        <end position="66"/>
    </location>
</feature>
<organism evidence="4 5">
    <name type="scientific">Solidesulfovibrio carbinolicus</name>
    <dbReference type="NCBI Taxonomy" id="296842"/>
    <lineage>
        <taxon>Bacteria</taxon>
        <taxon>Pseudomonadati</taxon>
        <taxon>Thermodesulfobacteriota</taxon>
        <taxon>Desulfovibrionia</taxon>
        <taxon>Desulfovibrionales</taxon>
        <taxon>Desulfovibrionaceae</taxon>
        <taxon>Solidesulfovibrio</taxon>
    </lineage>
</organism>
<evidence type="ECO:0000256" key="1">
    <source>
        <dbReference type="ARBA" id="ARBA00023122"/>
    </source>
</evidence>
<dbReference type="Pfam" id="PF00571">
    <property type="entry name" value="CBS"/>
    <property type="match status" value="2"/>
</dbReference>
<evidence type="ECO:0000256" key="2">
    <source>
        <dbReference type="PROSITE-ProRule" id="PRU00703"/>
    </source>
</evidence>
<feature type="domain" description="CBS" evidence="3">
    <location>
        <begin position="82"/>
        <end position="138"/>
    </location>
</feature>
<dbReference type="KEGG" id="dcb:C3Y92_01935"/>
<dbReference type="AlphaFoldDB" id="A0A4P6HHV2"/>
<dbReference type="InterPro" id="IPR051257">
    <property type="entry name" value="Diverse_CBS-Domain"/>
</dbReference>
<sequence length="220" mass="24078">MLIKDWMSKTPVTAKATTSIMKAAKLMKENGFGRLPVVDDDGRLVGIVTDRDVKEASPSKATTLDMHELYYLLSEIKVGDIMTKTVISVSPDDTVEKAAVLMLRHNVGGMPVVDAKGLVVGVITDSDIFKVLVSITGVLSGGLQLAFELPNVAGSLKTILDDLKAHDVRILSILTNYDDDAPETRKVYIRVRPMDDAKAQEVVARLKANHNLLYWAKDVM</sequence>
<gene>
    <name evidence="4" type="ORF">C3Y92_01935</name>
</gene>
<name>A0A4P6HHV2_9BACT</name>
<dbReference type="PANTHER" id="PTHR43080:SF2">
    <property type="entry name" value="CBS DOMAIN-CONTAINING PROTEIN"/>
    <property type="match status" value="1"/>
</dbReference>